<sequence>MRLTQHIDLVGSGAAGFDLTDPLDCHVYLVRGTRGAALIDAGAGASAGVLARRLTTAAGPTGERHLLLTHGHADHSGGAAELARLVPGLSVRAGSPADRWIARGEEEKISLDRGKASGAYPEEYTFTACPQVRPIADAERIDLGGGVVLTALATPGHADGHTCYLLEASEGRVLFSGDCVFTGGRISLQNLHDTRVPEYAASLARLADLDVDVLLPGHHEISLARGGRHLVAARDVLDRGLLPGSTT</sequence>
<name>A0A372GMZ5_9ACTN</name>
<dbReference type="SMART" id="SM00849">
    <property type="entry name" value="Lactamase_B"/>
    <property type="match status" value="1"/>
</dbReference>
<dbReference type="RefSeq" id="WP_117397210.1">
    <property type="nucleotide sequence ID" value="NZ_QVNQ01000001.1"/>
</dbReference>
<dbReference type="OrthoDB" id="2971563at2"/>
<dbReference type="GO" id="GO:0016787">
    <property type="term" value="F:hydrolase activity"/>
    <property type="evidence" value="ECO:0007669"/>
    <property type="project" value="UniProtKB-KW"/>
</dbReference>
<dbReference type="AlphaFoldDB" id="A0A372GMZ5"/>
<keyword evidence="3" id="KW-1185">Reference proteome</keyword>
<dbReference type="EMBL" id="QVNQ01000001">
    <property type="protein sequence ID" value="RFS86761.1"/>
    <property type="molecule type" value="Genomic_DNA"/>
</dbReference>
<comment type="caution">
    <text evidence="2">The sequence shown here is derived from an EMBL/GenBank/DDBJ whole genome shotgun (WGS) entry which is preliminary data.</text>
</comment>
<evidence type="ECO:0000313" key="2">
    <source>
        <dbReference type="EMBL" id="RFS86761.1"/>
    </source>
</evidence>
<dbReference type="Gene3D" id="3.60.15.10">
    <property type="entry name" value="Ribonuclease Z/Hydroxyacylglutathione hydrolase-like"/>
    <property type="match status" value="1"/>
</dbReference>
<organism evidence="2 3">
    <name type="scientific">Actinomadura spongiicola</name>
    <dbReference type="NCBI Taxonomy" id="2303421"/>
    <lineage>
        <taxon>Bacteria</taxon>
        <taxon>Bacillati</taxon>
        <taxon>Actinomycetota</taxon>
        <taxon>Actinomycetes</taxon>
        <taxon>Streptosporangiales</taxon>
        <taxon>Thermomonosporaceae</taxon>
        <taxon>Actinomadura</taxon>
    </lineage>
</organism>
<feature type="domain" description="Metallo-beta-lactamase" evidence="1">
    <location>
        <begin position="24"/>
        <end position="218"/>
    </location>
</feature>
<dbReference type="PANTHER" id="PTHR42951">
    <property type="entry name" value="METALLO-BETA-LACTAMASE DOMAIN-CONTAINING"/>
    <property type="match status" value="1"/>
</dbReference>
<protein>
    <submittedName>
        <fullName evidence="2">MBL fold metallo-hydrolase</fullName>
    </submittedName>
</protein>
<dbReference type="Pfam" id="PF00753">
    <property type="entry name" value="Lactamase_B"/>
    <property type="match status" value="1"/>
</dbReference>
<accession>A0A372GMZ5</accession>
<keyword evidence="2" id="KW-0378">Hydrolase</keyword>
<dbReference type="SUPFAM" id="SSF56281">
    <property type="entry name" value="Metallo-hydrolase/oxidoreductase"/>
    <property type="match status" value="1"/>
</dbReference>
<dbReference type="InterPro" id="IPR050855">
    <property type="entry name" value="NDM-1-like"/>
</dbReference>
<reference evidence="2 3" key="1">
    <citation type="submission" date="2018-08" db="EMBL/GenBank/DDBJ databases">
        <title>Actinomadura spongicola sp. nov., isolated from marine sponge Leucetta chagosensis.</title>
        <authorList>
            <person name="Li L."/>
            <person name="Lin H.W."/>
        </authorList>
    </citation>
    <scope>NUCLEOTIDE SEQUENCE [LARGE SCALE GENOMIC DNA]</scope>
    <source>
        <strain evidence="2 3">LHW52907</strain>
    </source>
</reference>
<dbReference type="InterPro" id="IPR001279">
    <property type="entry name" value="Metallo-B-lactamas"/>
</dbReference>
<dbReference type="InterPro" id="IPR036866">
    <property type="entry name" value="RibonucZ/Hydroxyglut_hydro"/>
</dbReference>
<evidence type="ECO:0000259" key="1">
    <source>
        <dbReference type="SMART" id="SM00849"/>
    </source>
</evidence>
<gene>
    <name evidence="2" type="ORF">D0T12_00210</name>
</gene>
<proteinExistence type="predicted"/>
<dbReference type="Proteomes" id="UP000262882">
    <property type="component" value="Unassembled WGS sequence"/>
</dbReference>
<evidence type="ECO:0000313" key="3">
    <source>
        <dbReference type="Proteomes" id="UP000262882"/>
    </source>
</evidence>